<proteinExistence type="predicted"/>
<dbReference type="WBParaSite" id="SVE_1362100.1">
    <property type="protein sequence ID" value="SVE_1362100.1"/>
    <property type="gene ID" value="SVE_1362100"/>
</dbReference>
<reference evidence="1" key="1">
    <citation type="submission" date="2014-07" db="EMBL/GenBank/DDBJ databases">
        <authorList>
            <person name="Martin A.A"/>
            <person name="De Silva N."/>
        </authorList>
    </citation>
    <scope>NUCLEOTIDE SEQUENCE</scope>
</reference>
<sequence length="85" mass="9676">MDENNNILPFLSFGNVPAQIFQRTNTMTTFLLCGMYLYLGRDNNEFNEFLINELHINAVTADQITKIISKGARGHSRIKSIAKKI</sequence>
<protein>
    <submittedName>
        <fullName evidence="2">Uncharacterized protein</fullName>
    </submittedName>
</protein>
<organism evidence="1 2">
    <name type="scientific">Strongyloides venezuelensis</name>
    <name type="common">Threadworm</name>
    <dbReference type="NCBI Taxonomy" id="75913"/>
    <lineage>
        <taxon>Eukaryota</taxon>
        <taxon>Metazoa</taxon>
        <taxon>Ecdysozoa</taxon>
        <taxon>Nematoda</taxon>
        <taxon>Chromadorea</taxon>
        <taxon>Rhabditida</taxon>
        <taxon>Tylenchina</taxon>
        <taxon>Panagrolaimomorpha</taxon>
        <taxon>Strongyloidoidea</taxon>
        <taxon>Strongyloididae</taxon>
        <taxon>Strongyloides</taxon>
    </lineage>
</organism>
<dbReference type="AlphaFoldDB" id="A0A0K0FSJ0"/>
<name>A0A0K0FSJ0_STRVS</name>
<keyword evidence="1" id="KW-1185">Reference proteome</keyword>
<reference evidence="2" key="2">
    <citation type="submission" date="2015-08" db="UniProtKB">
        <authorList>
            <consortium name="WormBaseParasite"/>
        </authorList>
    </citation>
    <scope>IDENTIFICATION</scope>
</reference>
<accession>A0A0K0FSJ0</accession>
<evidence type="ECO:0000313" key="2">
    <source>
        <dbReference type="WBParaSite" id="SVE_1362100.1"/>
    </source>
</evidence>
<dbReference type="Proteomes" id="UP000035680">
    <property type="component" value="Unassembled WGS sequence"/>
</dbReference>
<evidence type="ECO:0000313" key="1">
    <source>
        <dbReference type="Proteomes" id="UP000035680"/>
    </source>
</evidence>